<accession>A0ABS1M6Z7</accession>
<organism evidence="2 3">
    <name type="scientific">Nocardia acididurans</name>
    <dbReference type="NCBI Taxonomy" id="2802282"/>
    <lineage>
        <taxon>Bacteria</taxon>
        <taxon>Bacillati</taxon>
        <taxon>Actinomycetota</taxon>
        <taxon>Actinomycetes</taxon>
        <taxon>Mycobacteriales</taxon>
        <taxon>Nocardiaceae</taxon>
        <taxon>Nocardia</taxon>
    </lineage>
</organism>
<reference evidence="2 3" key="1">
    <citation type="submission" date="2021-01" db="EMBL/GenBank/DDBJ databases">
        <title>WGS of actinomycetes isolated from Thailand.</title>
        <authorList>
            <person name="Thawai C."/>
        </authorList>
    </citation>
    <scope>NUCLEOTIDE SEQUENCE [LARGE SCALE GENOMIC DNA]</scope>
    <source>
        <strain evidence="2 3">LPG 2</strain>
    </source>
</reference>
<evidence type="ECO:0000313" key="2">
    <source>
        <dbReference type="EMBL" id="MBL1076428.1"/>
    </source>
</evidence>
<dbReference type="RefSeq" id="WP_201949021.1">
    <property type="nucleotide sequence ID" value="NZ_JAERRJ010000007.1"/>
</dbReference>
<name>A0ABS1M6Z7_9NOCA</name>
<evidence type="ECO:0000313" key="3">
    <source>
        <dbReference type="Proteomes" id="UP000602198"/>
    </source>
</evidence>
<comment type="caution">
    <text evidence="2">The sequence shown here is derived from an EMBL/GenBank/DDBJ whole genome shotgun (WGS) entry which is preliminary data.</text>
</comment>
<sequence>MADLDLLVELVGGSEPQVVAADGRPREFRRISSVLRGKEKALVEGLIREVERGAQPTVRVGDTGTTYLAVPVCGPDGGVNAVQIVSGADPANSTKAAPCAVGYWEMVADSAPRLHVTTGFLDIIGVPDAERDRAVYGPLDFFQRVARTTDLVRLWEKLLAAGPGDVASGTVVIRKTDGAVGVLLYAQRHMTTESGSRVRVVLQDVSAAADRAELGLDLLDASVAMAITDTTEMFGAIVETRWPTPCALQWLTGYPKWAGHGVSTGQTPGLHPEDIMRVPALLAQLAEEGIVRSTMRTRSKSLTGGWVHSRFVGRMIDPAVSTSICLMLVHAEPLGVESEDG</sequence>
<gene>
    <name evidence="2" type="ORF">JK358_18685</name>
</gene>
<keyword evidence="3" id="KW-1185">Reference proteome</keyword>
<dbReference type="InterPro" id="IPR041458">
    <property type="entry name" value="Rv3651-like_N"/>
</dbReference>
<proteinExistence type="predicted"/>
<feature type="domain" description="Rv3651-like N-terminal" evidence="1">
    <location>
        <begin position="6"/>
        <end position="89"/>
    </location>
</feature>
<dbReference type="Proteomes" id="UP000602198">
    <property type="component" value="Unassembled WGS sequence"/>
</dbReference>
<dbReference type="EMBL" id="JAERRJ010000007">
    <property type="protein sequence ID" value="MBL1076428.1"/>
    <property type="molecule type" value="Genomic_DNA"/>
</dbReference>
<evidence type="ECO:0000259" key="1">
    <source>
        <dbReference type="Pfam" id="PF18007"/>
    </source>
</evidence>
<protein>
    <submittedName>
        <fullName evidence="2">DUF5593 domain-containing protein</fullName>
    </submittedName>
</protein>
<dbReference type="Pfam" id="PF18007">
    <property type="entry name" value="Rv3651-like_N"/>
    <property type="match status" value="1"/>
</dbReference>